<dbReference type="GO" id="GO:0006508">
    <property type="term" value="P:proteolysis"/>
    <property type="evidence" value="ECO:0007669"/>
    <property type="project" value="UniProtKB-KW"/>
</dbReference>
<comment type="caution">
    <text evidence="1">The sequence shown here is derived from an EMBL/GenBank/DDBJ whole genome shotgun (WGS) entry which is preliminary data.</text>
</comment>
<keyword evidence="1" id="KW-0378">Hydrolase</keyword>
<name>A0ABV7V2L0_9SPHN</name>
<dbReference type="GO" id="GO:0008233">
    <property type="term" value="F:peptidase activity"/>
    <property type="evidence" value="ECO:0007669"/>
    <property type="project" value="UniProtKB-KW"/>
</dbReference>
<organism evidence="1 2">
    <name type="scientific">Novosphingobium pokkalii</name>
    <dbReference type="NCBI Taxonomy" id="1770194"/>
    <lineage>
        <taxon>Bacteria</taxon>
        <taxon>Pseudomonadati</taxon>
        <taxon>Pseudomonadota</taxon>
        <taxon>Alphaproteobacteria</taxon>
        <taxon>Sphingomonadales</taxon>
        <taxon>Sphingomonadaceae</taxon>
        <taxon>Novosphingobium</taxon>
    </lineage>
</organism>
<dbReference type="InterPro" id="IPR009003">
    <property type="entry name" value="Peptidase_S1_PA"/>
</dbReference>
<accession>A0ABV7V2L0</accession>
<protein>
    <submittedName>
        <fullName evidence="1">Serine protease</fullName>
    </submittedName>
</protein>
<dbReference type="Gene3D" id="2.40.10.120">
    <property type="match status" value="1"/>
</dbReference>
<dbReference type="EMBL" id="JBHRYE010000013">
    <property type="protein sequence ID" value="MFC3671664.1"/>
    <property type="molecule type" value="Genomic_DNA"/>
</dbReference>
<dbReference type="Proteomes" id="UP001595683">
    <property type="component" value="Unassembled WGS sequence"/>
</dbReference>
<dbReference type="RefSeq" id="WP_191324373.1">
    <property type="nucleotide sequence ID" value="NZ_BMZP01000008.1"/>
</dbReference>
<sequence length="281" mass="31628">MANEDKVSQWYNRYHSMDLKSWMRAKMNREIVLQDVVVPICSYEQREGRAHLTRFYGTAFFINEQGYFLTARHVIDACRAESSRLFGLVVKNPHDASQSQIVPLGSTEDAPAPWDIAIGCTHMASRCWFRWNDGAEATEWQNVATLGYPQSALRTTVERFDIHLRTMKGYVLRRLSGDEYGPSGGQAPALELNFAIPAGLSGSPLFLPGNSEKFALVGVCVSSHESETQEFLHEEIEEGGSIFRERRLRVEQFGIAHQLTPLADWKPAMLQGQSIKAAMSN</sequence>
<proteinExistence type="predicted"/>
<evidence type="ECO:0000313" key="1">
    <source>
        <dbReference type="EMBL" id="MFC3671664.1"/>
    </source>
</evidence>
<evidence type="ECO:0000313" key="2">
    <source>
        <dbReference type="Proteomes" id="UP001595683"/>
    </source>
</evidence>
<reference evidence="2" key="1">
    <citation type="journal article" date="2019" name="Int. J. Syst. Evol. Microbiol.">
        <title>The Global Catalogue of Microorganisms (GCM) 10K type strain sequencing project: providing services to taxonomists for standard genome sequencing and annotation.</title>
        <authorList>
            <consortium name="The Broad Institute Genomics Platform"/>
            <consortium name="The Broad Institute Genome Sequencing Center for Infectious Disease"/>
            <person name="Wu L."/>
            <person name="Ma J."/>
        </authorList>
    </citation>
    <scope>NUCLEOTIDE SEQUENCE [LARGE SCALE GENOMIC DNA]</scope>
    <source>
        <strain evidence="2">KCTC 42224</strain>
    </source>
</reference>
<keyword evidence="2" id="KW-1185">Reference proteome</keyword>
<keyword evidence="1" id="KW-0645">Protease</keyword>
<dbReference type="SUPFAM" id="SSF50494">
    <property type="entry name" value="Trypsin-like serine proteases"/>
    <property type="match status" value="1"/>
</dbReference>
<dbReference type="Pfam" id="PF13365">
    <property type="entry name" value="Trypsin_2"/>
    <property type="match status" value="1"/>
</dbReference>
<gene>
    <name evidence="1" type="ORF">ACFOOT_09500</name>
</gene>